<evidence type="ECO:0000313" key="6">
    <source>
        <dbReference type="EMBL" id="KAK2106977.1"/>
    </source>
</evidence>
<dbReference type="PANTHER" id="PTHR11902">
    <property type="entry name" value="ENOLASE"/>
    <property type="match status" value="1"/>
</dbReference>
<dbReference type="SUPFAM" id="SSF54826">
    <property type="entry name" value="Enolase N-terminal domain-like"/>
    <property type="match status" value="1"/>
</dbReference>
<dbReference type="Gene3D" id="3.30.390.10">
    <property type="entry name" value="Enolase-like, N-terminal domain"/>
    <property type="match status" value="1"/>
</dbReference>
<evidence type="ECO:0000259" key="5">
    <source>
        <dbReference type="SMART" id="SM01193"/>
    </source>
</evidence>
<evidence type="ECO:0000256" key="1">
    <source>
        <dbReference type="ARBA" id="ARBA00001946"/>
    </source>
</evidence>
<dbReference type="Pfam" id="PF03952">
    <property type="entry name" value="Enolase_N"/>
    <property type="match status" value="1"/>
</dbReference>
<keyword evidence="2" id="KW-0479">Metal-binding</keyword>
<keyword evidence="7" id="KW-1185">Reference proteome</keyword>
<evidence type="ECO:0000313" key="7">
    <source>
        <dbReference type="Proteomes" id="UP001266305"/>
    </source>
</evidence>
<keyword evidence="3" id="KW-0460">Magnesium</keyword>
<sequence>GASTGIYEALELRDNDKTCYMGKGVSKAIEYINKTIVPALVSKTLNITEQEKTDKLMIEMNGTENKYNFGANAILGVSLVICKA</sequence>
<evidence type="ECO:0000256" key="4">
    <source>
        <dbReference type="ARBA" id="ARBA00048333"/>
    </source>
</evidence>
<feature type="domain" description="Enolase N-terminal" evidence="5">
    <location>
        <begin position="1"/>
        <end position="84"/>
    </location>
</feature>
<dbReference type="Proteomes" id="UP001266305">
    <property type="component" value="Unassembled WGS sequence"/>
</dbReference>
<comment type="cofactor">
    <cofactor evidence="1">
        <name>Mg(2+)</name>
        <dbReference type="ChEBI" id="CHEBI:18420"/>
    </cofactor>
</comment>
<dbReference type="SMART" id="SM01193">
    <property type="entry name" value="Enolase_N"/>
    <property type="match status" value="1"/>
</dbReference>
<comment type="caution">
    <text evidence="6">The sequence shown here is derived from an EMBL/GenBank/DDBJ whole genome shotgun (WGS) entry which is preliminary data.</text>
</comment>
<feature type="non-terminal residue" evidence="6">
    <location>
        <position position="84"/>
    </location>
</feature>
<dbReference type="EMBL" id="JASSZA010000007">
    <property type="protein sequence ID" value="KAK2106977.1"/>
    <property type="molecule type" value="Genomic_DNA"/>
</dbReference>
<dbReference type="InterPro" id="IPR000941">
    <property type="entry name" value="Enolase"/>
</dbReference>
<dbReference type="PANTHER" id="PTHR11902:SF12">
    <property type="entry name" value="ALPHA-ENOLASE"/>
    <property type="match status" value="1"/>
</dbReference>
<comment type="catalytic activity">
    <reaction evidence="4">
        <text>(2R)-2-phosphoglycerate = phosphoenolpyruvate + H2O</text>
        <dbReference type="Rhea" id="RHEA:10164"/>
        <dbReference type="ChEBI" id="CHEBI:15377"/>
        <dbReference type="ChEBI" id="CHEBI:58289"/>
        <dbReference type="ChEBI" id="CHEBI:58702"/>
        <dbReference type="EC" id="4.2.1.11"/>
    </reaction>
</comment>
<protein>
    <submittedName>
        <fullName evidence="6">Phosphopyruvate hydratase</fullName>
    </submittedName>
</protein>
<reference evidence="6 7" key="1">
    <citation type="submission" date="2023-05" db="EMBL/GenBank/DDBJ databases">
        <title>B98-5 Cell Line De Novo Hybrid Assembly: An Optical Mapping Approach.</title>
        <authorList>
            <person name="Kananen K."/>
            <person name="Auerbach J.A."/>
            <person name="Kautto E."/>
            <person name="Blachly J.S."/>
        </authorList>
    </citation>
    <scope>NUCLEOTIDE SEQUENCE [LARGE SCALE GENOMIC DNA]</scope>
    <source>
        <strain evidence="6">B95-8</strain>
        <tissue evidence="6">Cell line</tissue>
    </source>
</reference>
<feature type="non-terminal residue" evidence="6">
    <location>
        <position position="1"/>
    </location>
</feature>
<accession>A0ABQ9VCP0</accession>
<evidence type="ECO:0000256" key="2">
    <source>
        <dbReference type="ARBA" id="ARBA00022723"/>
    </source>
</evidence>
<name>A0ABQ9VCP0_SAGOE</name>
<evidence type="ECO:0000256" key="3">
    <source>
        <dbReference type="ARBA" id="ARBA00022842"/>
    </source>
</evidence>
<proteinExistence type="predicted"/>
<organism evidence="6 7">
    <name type="scientific">Saguinus oedipus</name>
    <name type="common">Cotton-top tamarin</name>
    <name type="synonym">Oedipomidas oedipus</name>
    <dbReference type="NCBI Taxonomy" id="9490"/>
    <lineage>
        <taxon>Eukaryota</taxon>
        <taxon>Metazoa</taxon>
        <taxon>Chordata</taxon>
        <taxon>Craniata</taxon>
        <taxon>Vertebrata</taxon>
        <taxon>Euteleostomi</taxon>
        <taxon>Mammalia</taxon>
        <taxon>Eutheria</taxon>
        <taxon>Euarchontoglires</taxon>
        <taxon>Primates</taxon>
        <taxon>Haplorrhini</taxon>
        <taxon>Platyrrhini</taxon>
        <taxon>Cebidae</taxon>
        <taxon>Callitrichinae</taxon>
        <taxon>Saguinus</taxon>
    </lineage>
</organism>
<dbReference type="InterPro" id="IPR020811">
    <property type="entry name" value="Enolase_N"/>
</dbReference>
<gene>
    <name evidence="6" type="primary">ENO1_6</name>
    <name evidence="6" type="ORF">P7K49_016491</name>
</gene>
<dbReference type="InterPro" id="IPR029017">
    <property type="entry name" value="Enolase-like_N"/>
</dbReference>